<gene>
    <name evidence="6" type="ORF">DEM25_015020</name>
</gene>
<dbReference type="InterPro" id="IPR036390">
    <property type="entry name" value="WH_DNA-bd_sf"/>
</dbReference>
<dbReference type="SUPFAM" id="SSF46785">
    <property type="entry name" value="Winged helix' DNA-binding domain"/>
    <property type="match status" value="1"/>
</dbReference>
<dbReference type="RefSeq" id="WP_109768249.1">
    <property type="nucleotide sequence ID" value="NZ_JASHJQ010000022.1"/>
</dbReference>
<dbReference type="InterPro" id="IPR014710">
    <property type="entry name" value="RmlC-like_jellyroll"/>
</dbReference>
<dbReference type="Gene3D" id="2.60.120.10">
    <property type="entry name" value="Jelly Rolls"/>
    <property type="match status" value="1"/>
</dbReference>
<proteinExistence type="predicted"/>
<dbReference type="Gene3D" id="1.10.10.10">
    <property type="entry name" value="Winged helix-like DNA-binding domain superfamily/Winged helix DNA-binding domain"/>
    <property type="match status" value="1"/>
</dbReference>
<evidence type="ECO:0000313" key="7">
    <source>
        <dbReference type="Proteomes" id="UP000246132"/>
    </source>
</evidence>
<dbReference type="PROSITE" id="PS50042">
    <property type="entry name" value="CNMP_BINDING_3"/>
    <property type="match status" value="1"/>
</dbReference>
<dbReference type="GO" id="GO:0003700">
    <property type="term" value="F:DNA-binding transcription factor activity"/>
    <property type="evidence" value="ECO:0007669"/>
    <property type="project" value="TreeGrafter"/>
</dbReference>
<name>A0A3A8ADZ5_9HYPH</name>
<dbReference type="CDD" id="cd00092">
    <property type="entry name" value="HTH_CRP"/>
    <property type="match status" value="1"/>
</dbReference>
<dbReference type="InterPro" id="IPR050397">
    <property type="entry name" value="Env_Response_Regulators"/>
</dbReference>
<dbReference type="InterPro" id="IPR036388">
    <property type="entry name" value="WH-like_DNA-bd_sf"/>
</dbReference>
<feature type="domain" description="HTH crp-type" evidence="5">
    <location>
        <begin position="146"/>
        <end position="210"/>
    </location>
</feature>
<accession>A0A3A8ADZ5</accession>
<dbReference type="CDD" id="cd00038">
    <property type="entry name" value="CAP_ED"/>
    <property type="match status" value="1"/>
</dbReference>
<sequence length="218" mass="23619">MAVDWLKGTVLETAFDAPTMEALGRLTPGLVPKGTILFRPGEAPGGFALVLSGRINVYLNSRTGRELRLYSIEPGETCLMTTLALLGAQPYSGEAIADTDVVAAIVPFKAFRELMDGSDRFRQFVFRAFAERIGEMTALLEMVAFQKIEIRLARWLLDNADDGGRAAASHAEIATAIGSAREVVSRHVEKLSDEGIVEGGRKEILIRDRARLAAIAGT</sequence>
<evidence type="ECO:0000256" key="2">
    <source>
        <dbReference type="ARBA" id="ARBA00023125"/>
    </source>
</evidence>
<dbReference type="SUPFAM" id="SSF51206">
    <property type="entry name" value="cAMP-binding domain-like"/>
    <property type="match status" value="1"/>
</dbReference>
<dbReference type="Pfam" id="PF00027">
    <property type="entry name" value="cNMP_binding"/>
    <property type="match status" value="1"/>
</dbReference>
<protein>
    <submittedName>
        <fullName evidence="6">Crp/Fnr family transcriptional regulator</fullName>
    </submittedName>
</protein>
<dbReference type="InterPro" id="IPR000595">
    <property type="entry name" value="cNMP-bd_dom"/>
</dbReference>
<dbReference type="Pfam" id="PF13545">
    <property type="entry name" value="HTH_Crp_2"/>
    <property type="match status" value="1"/>
</dbReference>
<dbReference type="PANTHER" id="PTHR24567">
    <property type="entry name" value="CRP FAMILY TRANSCRIPTIONAL REGULATORY PROTEIN"/>
    <property type="match status" value="1"/>
</dbReference>
<evidence type="ECO:0000259" key="4">
    <source>
        <dbReference type="PROSITE" id="PS50042"/>
    </source>
</evidence>
<evidence type="ECO:0000256" key="3">
    <source>
        <dbReference type="ARBA" id="ARBA00023163"/>
    </source>
</evidence>
<dbReference type="InterPro" id="IPR018490">
    <property type="entry name" value="cNMP-bd_dom_sf"/>
</dbReference>
<feature type="domain" description="Cyclic nucleotide-binding" evidence="4">
    <location>
        <begin position="10"/>
        <end position="132"/>
    </location>
</feature>
<dbReference type="GO" id="GO:0005829">
    <property type="term" value="C:cytosol"/>
    <property type="evidence" value="ECO:0007669"/>
    <property type="project" value="TreeGrafter"/>
</dbReference>
<dbReference type="SMART" id="SM00419">
    <property type="entry name" value="HTH_CRP"/>
    <property type="match status" value="1"/>
</dbReference>
<dbReference type="OrthoDB" id="9776746at2"/>
<dbReference type="GO" id="GO:0003677">
    <property type="term" value="F:DNA binding"/>
    <property type="evidence" value="ECO:0007669"/>
    <property type="project" value="UniProtKB-KW"/>
</dbReference>
<evidence type="ECO:0000256" key="1">
    <source>
        <dbReference type="ARBA" id="ARBA00023015"/>
    </source>
</evidence>
<dbReference type="EMBL" id="QFWV02000008">
    <property type="protein sequence ID" value="RKF05880.1"/>
    <property type="molecule type" value="Genomic_DNA"/>
</dbReference>
<dbReference type="SMART" id="SM00100">
    <property type="entry name" value="cNMP"/>
    <property type="match status" value="1"/>
</dbReference>
<dbReference type="AlphaFoldDB" id="A0A3A8ADZ5"/>
<dbReference type="Proteomes" id="UP000246132">
    <property type="component" value="Unassembled WGS sequence"/>
</dbReference>
<keyword evidence="1" id="KW-0805">Transcription regulation</keyword>
<dbReference type="InterPro" id="IPR012318">
    <property type="entry name" value="HTH_CRP"/>
</dbReference>
<dbReference type="PROSITE" id="PS51063">
    <property type="entry name" value="HTH_CRP_2"/>
    <property type="match status" value="1"/>
</dbReference>
<evidence type="ECO:0000313" key="6">
    <source>
        <dbReference type="EMBL" id="RKF05880.1"/>
    </source>
</evidence>
<keyword evidence="2" id="KW-0238">DNA-binding</keyword>
<dbReference type="PANTHER" id="PTHR24567:SF74">
    <property type="entry name" value="HTH-TYPE TRANSCRIPTIONAL REGULATOR ARCR"/>
    <property type="match status" value="1"/>
</dbReference>
<comment type="caution">
    <text evidence="6">The sequence shown here is derived from an EMBL/GenBank/DDBJ whole genome shotgun (WGS) entry which is preliminary data.</text>
</comment>
<evidence type="ECO:0000259" key="5">
    <source>
        <dbReference type="PROSITE" id="PS51063"/>
    </source>
</evidence>
<keyword evidence="3" id="KW-0804">Transcription</keyword>
<keyword evidence="7" id="KW-1185">Reference proteome</keyword>
<organism evidence="6 7">
    <name type="scientific">Oceaniradius stylonematis</name>
    <dbReference type="NCBI Taxonomy" id="2184161"/>
    <lineage>
        <taxon>Bacteria</taxon>
        <taxon>Pseudomonadati</taxon>
        <taxon>Pseudomonadota</taxon>
        <taxon>Alphaproteobacteria</taxon>
        <taxon>Hyphomicrobiales</taxon>
        <taxon>Ahrensiaceae</taxon>
        <taxon>Oceaniradius</taxon>
    </lineage>
</organism>
<reference evidence="6 7" key="1">
    <citation type="journal article" date="2018" name="Int. J. Syst. Bacteriol.">
        <title>Oceaniradius stylonemae gen. nov., sp. nov., isolated from a red alga, Stylonema cornu-cervi.</title>
        <authorList>
            <person name="Jeong S."/>
        </authorList>
    </citation>
    <scope>NUCLEOTIDE SEQUENCE [LARGE SCALE GENOMIC DNA]</scope>
    <source>
        <strain evidence="6 7">StC1</strain>
    </source>
</reference>